<name>A0ABX4EMF8_SEGBR</name>
<accession>A0ABX4EMF8</accession>
<feature type="signal peptide" evidence="1">
    <location>
        <begin position="1"/>
        <end position="24"/>
    </location>
</feature>
<evidence type="ECO:0000259" key="2">
    <source>
        <dbReference type="PROSITE" id="PS51782"/>
    </source>
</evidence>
<feature type="domain" description="LysM" evidence="2">
    <location>
        <begin position="31"/>
        <end position="77"/>
    </location>
</feature>
<dbReference type="CDD" id="cd00118">
    <property type="entry name" value="LysM"/>
    <property type="match status" value="1"/>
</dbReference>
<dbReference type="SUPFAM" id="SSF53822">
    <property type="entry name" value="Periplasmic binding protein-like I"/>
    <property type="match status" value="1"/>
</dbReference>
<protein>
    <submittedName>
        <fullName evidence="3">Peptidoglycan-binding protein LysM</fullName>
    </submittedName>
</protein>
<sequence length="445" mass="51014">MMNKHLFSFIVSALCLIFSSGLMAQTTNWREVYKVKKKDTIYGIANQFGISIPDLVKANPEMAKEGYTLKKGDILYIPNVGEKPKASQTKQETQSSVVKVGIMLPLHNNDGDGLRMVEYYRGFLLAVDQLKQEGLSVDVKSWNVPQDADIRNILLQEGAKECNIIFGPLYTKQVSALSGFCKTYNIKLVIPFSIESSEVNSNSQIFQIYQPSARVLQTTAEIFVNRFKNFHPILIDCNDPSTAKGEFTKELRKQLDKNNIVYSLTNINSPSESFAKAFDRVRPNIVILNASSSPKLNEVFTKLDFLTSTNPNLKISMFGHTEWLMYEKYDIKNFKKYDVYIPSTYYYNPTSERFITFNKAYKSWFHTDMMQQYIPRFAITGFDHAEYFLRGYRKFGQNFIGSPAQSTYQPIQTPLHFGRIPGGGMINQNFQLIHYTDSKIETIVY</sequence>
<evidence type="ECO:0000313" key="4">
    <source>
        <dbReference type="Proteomes" id="UP000216189"/>
    </source>
</evidence>
<evidence type="ECO:0000256" key="1">
    <source>
        <dbReference type="SAM" id="SignalP"/>
    </source>
</evidence>
<gene>
    <name evidence="3" type="ORF">CIK91_01505</name>
</gene>
<dbReference type="SMART" id="SM00257">
    <property type="entry name" value="LysM"/>
    <property type="match status" value="1"/>
</dbReference>
<keyword evidence="1" id="KW-0732">Signal</keyword>
<dbReference type="SUPFAM" id="SSF54106">
    <property type="entry name" value="LysM domain"/>
    <property type="match status" value="1"/>
</dbReference>
<dbReference type="Gene3D" id="3.10.350.10">
    <property type="entry name" value="LysM domain"/>
    <property type="match status" value="1"/>
</dbReference>
<keyword evidence="4" id="KW-1185">Reference proteome</keyword>
<comment type="caution">
    <text evidence="3">The sequence shown here is derived from an EMBL/GenBank/DDBJ whole genome shotgun (WGS) entry which is preliminary data.</text>
</comment>
<dbReference type="Pfam" id="PF01476">
    <property type="entry name" value="LysM"/>
    <property type="match status" value="1"/>
</dbReference>
<dbReference type="InterPro" id="IPR028082">
    <property type="entry name" value="Peripla_BP_I"/>
</dbReference>
<reference evidence="3 4" key="1">
    <citation type="submission" date="2017-08" db="EMBL/GenBank/DDBJ databases">
        <title>Comparative genomics of non-oral Prevotella species.</title>
        <authorList>
            <person name="Accetto T."/>
            <person name="Nograsek B."/>
            <person name="Avgustin G."/>
        </authorList>
    </citation>
    <scope>NUCLEOTIDE SEQUENCE [LARGE SCALE GENOMIC DNA]</scope>
    <source>
        <strain evidence="3 4">TC1-1</strain>
    </source>
</reference>
<evidence type="ECO:0000313" key="3">
    <source>
        <dbReference type="EMBL" id="OYP56908.1"/>
    </source>
</evidence>
<dbReference type="EMBL" id="NPJF01000015">
    <property type="protein sequence ID" value="OYP56908.1"/>
    <property type="molecule type" value="Genomic_DNA"/>
</dbReference>
<dbReference type="Gene3D" id="3.40.50.2300">
    <property type="match status" value="1"/>
</dbReference>
<dbReference type="InterPro" id="IPR036779">
    <property type="entry name" value="LysM_dom_sf"/>
</dbReference>
<dbReference type="Proteomes" id="UP000216189">
    <property type="component" value="Unassembled WGS sequence"/>
</dbReference>
<organism evidence="3 4">
    <name type="scientific">Segatella bryantii</name>
    <name type="common">Prevotella bryantii</name>
    <dbReference type="NCBI Taxonomy" id="77095"/>
    <lineage>
        <taxon>Bacteria</taxon>
        <taxon>Pseudomonadati</taxon>
        <taxon>Bacteroidota</taxon>
        <taxon>Bacteroidia</taxon>
        <taxon>Bacteroidales</taxon>
        <taxon>Prevotellaceae</taxon>
        <taxon>Segatella</taxon>
    </lineage>
</organism>
<proteinExistence type="predicted"/>
<dbReference type="PROSITE" id="PS51782">
    <property type="entry name" value="LYSM"/>
    <property type="match status" value="1"/>
</dbReference>
<dbReference type="RefSeq" id="WP_094448022.1">
    <property type="nucleotide sequence ID" value="NZ_CP091801.1"/>
</dbReference>
<dbReference type="InterPro" id="IPR018392">
    <property type="entry name" value="LysM"/>
</dbReference>
<feature type="chain" id="PRO_5046483369" evidence="1">
    <location>
        <begin position="25"/>
        <end position="445"/>
    </location>
</feature>